<dbReference type="PANTHER" id="PTHR12429:SF36">
    <property type="entry name" value="E3 UBIQUITIN-PROTEIN LIGASE NEURL3"/>
    <property type="match status" value="1"/>
</dbReference>
<keyword evidence="9" id="KW-1185">Reference proteome</keyword>
<dbReference type="STRING" id="1676925.ENSPKIP00000023130"/>
<dbReference type="Gene3D" id="2.60.120.920">
    <property type="match status" value="1"/>
</dbReference>
<dbReference type="SMART" id="SM00588">
    <property type="entry name" value="NEUZ"/>
    <property type="match status" value="1"/>
</dbReference>
<keyword evidence="1" id="KW-0479">Metal-binding</keyword>
<dbReference type="InterPro" id="IPR013083">
    <property type="entry name" value="Znf_RING/FYVE/PHD"/>
</dbReference>
<evidence type="ECO:0000313" key="9">
    <source>
        <dbReference type="Proteomes" id="UP000261540"/>
    </source>
</evidence>
<dbReference type="InterPro" id="IPR006573">
    <property type="entry name" value="NHR_dom"/>
</dbReference>
<dbReference type="Proteomes" id="UP000261540">
    <property type="component" value="Unplaced"/>
</dbReference>
<evidence type="ECO:0000256" key="2">
    <source>
        <dbReference type="ARBA" id="ARBA00022737"/>
    </source>
</evidence>
<dbReference type="InterPro" id="IPR001841">
    <property type="entry name" value="Znf_RING"/>
</dbReference>
<name>A0A3B3RYY8_9TELE</name>
<protein>
    <submittedName>
        <fullName evidence="8">E3 ubiquitin-protein ligase NEURL3-like</fullName>
    </submittedName>
</protein>
<dbReference type="GO" id="GO:0008270">
    <property type="term" value="F:zinc ion binding"/>
    <property type="evidence" value="ECO:0007669"/>
    <property type="project" value="UniProtKB-KW"/>
</dbReference>
<dbReference type="SUPFAM" id="SSF57850">
    <property type="entry name" value="RING/U-box"/>
    <property type="match status" value="1"/>
</dbReference>
<evidence type="ECO:0000259" key="7">
    <source>
        <dbReference type="PROSITE" id="PS51065"/>
    </source>
</evidence>
<organism evidence="8 9">
    <name type="scientific">Paramormyrops kingsleyae</name>
    <dbReference type="NCBI Taxonomy" id="1676925"/>
    <lineage>
        <taxon>Eukaryota</taxon>
        <taxon>Metazoa</taxon>
        <taxon>Chordata</taxon>
        <taxon>Craniata</taxon>
        <taxon>Vertebrata</taxon>
        <taxon>Euteleostomi</taxon>
        <taxon>Actinopterygii</taxon>
        <taxon>Neopterygii</taxon>
        <taxon>Teleostei</taxon>
        <taxon>Osteoglossocephala</taxon>
        <taxon>Osteoglossomorpha</taxon>
        <taxon>Osteoglossiformes</taxon>
        <taxon>Mormyridae</taxon>
        <taxon>Paramormyrops</taxon>
    </lineage>
</organism>
<dbReference type="FunFam" id="2.60.120.920:FF:000005">
    <property type="entry name" value="Putative E3 ubiquitin-protein ligase NEURL1B"/>
    <property type="match status" value="1"/>
</dbReference>
<accession>A0A3B3RYY8</accession>
<dbReference type="PANTHER" id="PTHR12429">
    <property type="entry name" value="NEURALIZED"/>
    <property type="match status" value="1"/>
</dbReference>
<keyword evidence="3 5" id="KW-0863">Zinc-finger</keyword>
<dbReference type="OrthoDB" id="6078042at2759"/>
<evidence type="ECO:0000256" key="3">
    <source>
        <dbReference type="ARBA" id="ARBA00022771"/>
    </source>
</evidence>
<dbReference type="Ensembl" id="ENSPKIT00000003807.1">
    <property type="protein sequence ID" value="ENSPKIP00000023130.1"/>
    <property type="gene ID" value="ENSPKIG00000006878.1"/>
</dbReference>
<dbReference type="Pfam" id="PF07177">
    <property type="entry name" value="Neuralized"/>
    <property type="match status" value="1"/>
</dbReference>
<reference evidence="8" key="2">
    <citation type="submission" date="2025-09" db="UniProtKB">
        <authorList>
            <consortium name="Ensembl"/>
        </authorList>
    </citation>
    <scope>IDENTIFICATION</scope>
</reference>
<dbReference type="AlphaFoldDB" id="A0A3B3RYY8"/>
<evidence type="ECO:0000259" key="6">
    <source>
        <dbReference type="PROSITE" id="PS50089"/>
    </source>
</evidence>
<evidence type="ECO:0000256" key="4">
    <source>
        <dbReference type="ARBA" id="ARBA00022833"/>
    </source>
</evidence>
<evidence type="ECO:0000256" key="5">
    <source>
        <dbReference type="PROSITE-ProRule" id="PRU00175"/>
    </source>
</evidence>
<feature type="domain" description="RING-type" evidence="6">
    <location>
        <begin position="246"/>
        <end position="284"/>
    </location>
</feature>
<evidence type="ECO:0000256" key="1">
    <source>
        <dbReference type="ARBA" id="ARBA00022723"/>
    </source>
</evidence>
<feature type="domain" description="NHR" evidence="7">
    <location>
        <begin position="24"/>
        <end position="177"/>
    </location>
</feature>
<dbReference type="GO" id="GO:0061630">
    <property type="term" value="F:ubiquitin protein ligase activity"/>
    <property type="evidence" value="ECO:0007669"/>
    <property type="project" value="TreeGrafter"/>
</dbReference>
<dbReference type="InterPro" id="IPR037962">
    <property type="entry name" value="Neuralized"/>
</dbReference>
<sequence length="298" mass="33154">MPDRHHIRTRRDSSHCCSGRCLGPLSFYTGATGARVTLSLDARRAERVGNTFRDGLVFSSRPVRVQERVRLRVERSAPQWHGALRLGFTAVRPTYRTLPSFAIPHLTDTPGYWAGIVPEVCSHPGSELQFWVTPHGELKLKVLGTEKILLKGVDVRQPLWAMIDVYGQTSAVLLLGSKKKNLFSVQTSCPVPVPPPISSRDRMTSDINGNIFPSYTTLNLESLWPPTDPWYPISDNGHITGGSENCVVCLCQKSTVILRCGHQCLCLQCADRVFAIFRECPLCREPFTDLLDVSLAPS</sequence>
<dbReference type="PROSITE" id="PS51065">
    <property type="entry name" value="NHR"/>
    <property type="match status" value="1"/>
</dbReference>
<dbReference type="PROSITE" id="PS50089">
    <property type="entry name" value="ZF_RING_2"/>
    <property type="match status" value="1"/>
</dbReference>
<keyword evidence="2" id="KW-0677">Repeat</keyword>
<evidence type="ECO:0000313" key="8">
    <source>
        <dbReference type="Ensembl" id="ENSPKIP00000023130.1"/>
    </source>
</evidence>
<dbReference type="GeneTree" id="ENSGT00940000157079"/>
<dbReference type="KEGG" id="pki:111838258"/>
<proteinExistence type="predicted"/>
<dbReference type="GO" id="GO:0005769">
    <property type="term" value="C:early endosome"/>
    <property type="evidence" value="ECO:0007669"/>
    <property type="project" value="TreeGrafter"/>
</dbReference>
<dbReference type="InterPro" id="IPR043136">
    <property type="entry name" value="B30.2/SPRY_sf"/>
</dbReference>
<dbReference type="GO" id="GO:0070086">
    <property type="term" value="P:ubiquitin-dependent endocytosis"/>
    <property type="evidence" value="ECO:0007669"/>
    <property type="project" value="TreeGrafter"/>
</dbReference>
<dbReference type="Pfam" id="PF13920">
    <property type="entry name" value="zf-C3HC4_3"/>
    <property type="match status" value="1"/>
</dbReference>
<reference evidence="8" key="1">
    <citation type="submission" date="2025-08" db="UniProtKB">
        <authorList>
            <consortium name="Ensembl"/>
        </authorList>
    </citation>
    <scope>IDENTIFICATION</scope>
</reference>
<dbReference type="Gene3D" id="3.30.40.10">
    <property type="entry name" value="Zinc/RING finger domain, C3HC4 (zinc finger)"/>
    <property type="match status" value="1"/>
</dbReference>
<keyword evidence="4" id="KW-0862">Zinc</keyword>